<evidence type="ECO:0000313" key="1">
    <source>
        <dbReference type="EMBL" id="PSL24492.1"/>
    </source>
</evidence>
<reference evidence="1 2" key="1">
    <citation type="submission" date="2018-03" db="EMBL/GenBank/DDBJ databases">
        <title>Genomic Encyclopedia of Archaeal and Bacterial Type Strains, Phase II (KMG-II): from individual species to whole genera.</title>
        <authorList>
            <person name="Goeker M."/>
        </authorList>
    </citation>
    <scope>NUCLEOTIDE SEQUENCE [LARGE SCALE GENOMIC DNA]</scope>
    <source>
        <strain evidence="1 2">DSM 18107</strain>
    </source>
</reference>
<comment type="caution">
    <text evidence="1">The sequence shown here is derived from an EMBL/GenBank/DDBJ whole genome shotgun (WGS) entry which is preliminary data.</text>
</comment>
<evidence type="ECO:0000313" key="2">
    <source>
        <dbReference type="Proteomes" id="UP000240978"/>
    </source>
</evidence>
<gene>
    <name evidence="1" type="ORF">CLV42_11579</name>
</gene>
<dbReference type="AlphaFoldDB" id="A0A2P8FRY0"/>
<dbReference type="RefSeq" id="WP_106605049.1">
    <property type="nucleotide sequence ID" value="NZ_PYGK01000015.1"/>
</dbReference>
<name>A0A2P8FRY0_9BACT</name>
<keyword evidence="2" id="KW-1185">Reference proteome</keyword>
<dbReference type="EMBL" id="PYGK01000015">
    <property type="protein sequence ID" value="PSL24492.1"/>
    <property type="molecule type" value="Genomic_DNA"/>
</dbReference>
<dbReference type="OrthoDB" id="648606at2"/>
<accession>A0A2P8FRY0</accession>
<protein>
    <submittedName>
        <fullName evidence="1">Uncharacterized protein</fullName>
    </submittedName>
</protein>
<proteinExistence type="predicted"/>
<dbReference type="Proteomes" id="UP000240978">
    <property type="component" value="Unassembled WGS sequence"/>
</dbReference>
<organism evidence="1 2">
    <name type="scientific">Chitinophaga ginsengisoli</name>
    <dbReference type="NCBI Taxonomy" id="363837"/>
    <lineage>
        <taxon>Bacteria</taxon>
        <taxon>Pseudomonadati</taxon>
        <taxon>Bacteroidota</taxon>
        <taxon>Chitinophagia</taxon>
        <taxon>Chitinophagales</taxon>
        <taxon>Chitinophagaceae</taxon>
        <taxon>Chitinophaga</taxon>
    </lineage>
</organism>
<sequence length="284" mass="31677">MGKQKGLFPFTGPLGNKIGYRRGNNYYYRERPQHVNRTIATKKAATDFGTASHCACLVRKSLRQYLPVHKSDTLVNRLNTTFINIVNADTYNRSGQRVPNIGHMHTLKGFQFNETTGISHLLTATPLIEKDDTGKITISISEKVINSRKIPAGVTHFTITAIALSLNFSRHKAQLSTSHTAVIARGEQQSPFTLTIDQCSKELTIVLLEVRSAYMVNGKLHYSDSKTANALDIISVIPPVRPPRHIRRNFRNKTPRCWNIPAYTAPLKQPAPKTPVSLIPLPGD</sequence>